<name>A0A0G0HYY6_9BACT</name>
<gene>
    <name evidence="2" type="ORF">US67_C0037G0009</name>
</gene>
<dbReference type="PROSITE" id="PS51186">
    <property type="entry name" value="GNAT"/>
    <property type="match status" value="1"/>
</dbReference>
<dbReference type="Gene3D" id="3.40.630.30">
    <property type="match status" value="1"/>
</dbReference>
<reference evidence="2 3" key="1">
    <citation type="journal article" date="2015" name="Nature">
        <title>rRNA introns, odd ribosomes, and small enigmatic genomes across a large radiation of phyla.</title>
        <authorList>
            <person name="Brown C.T."/>
            <person name="Hug L.A."/>
            <person name="Thomas B.C."/>
            <person name="Sharon I."/>
            <person name="Castelle C.J."/>
            <person name="Singh A."/>
            <person name="Wilkins M.J."/>
            <person name="Williams K.H."/>
            <person name="Banfield J.F."/>
        </authorList>
    </citation>
    <scope>NUCLEOTIDE SEQUENCE [LARGE SCALE GENOMIC DNA]</scope>
</reference>
<dbReference type="GO" id="GO:0016747">
    <property type="term" value="F:acyltransferase activity, transferring groups other than amino-acyl groups"/>
    <property type="evidence" value="ECO:0007669"/>
    <property type="project" value="InterPro"/>
</dbReference>
<organism evidence="2 3">
    <name type="scientific">Candidatus Woesebacteria bacterium GW2011_GWD1_38_10</name>
    <dbReference type="NCBI Taxonomy" id="1618592"/>
    <lineage>
        <taxon>Bacteria</taxon>
        <taxon>Candidatus Woeseibacteriota</taxon>
    </lineage>
</organism>
<comment type="caution">
    <text evidence="2">The sequence shown here is derived from an EMBL/GenBank/DDBJ whole genome shotgun (WGS) entry which is preliminary data.</text>
</comment>
<dbReference type="Pfam" id="PF00583">
    <property type="entry name" value="Acetyltransf_1"/>
    <property type="match status" value="1"/>
</dbReference>
<keyword evidence="2" id="KW-0808">Transferase</keyword>
<dbReference type="Proteomes" id="UP000034366">
    <property type="component" value="Unassembled WGS sequence"/>
</dbReference>
<dbReference type="InterPro" id="IPR016181">
    <property type="entry name" value="Acyl_CoA_acyltransferase"/>
</dbReference>
<proteinExistence type="predicted"/>
<dbReference type="EMBL" id="LBTW01000037">
    <property type="protein sequence ID" value="KKQ48298.1"/>
    <property type="molecule type" value="Genomic_DNA"/>
</dbReference>
<dbReference type="CDD" id="cd04301">
    <property type="entry name" value="NAT_SF"/>
    <property type="match status" value="1"/>
</dbReference>
<sequence length="165" mass="19288">MNIVNDTDRAIKLMYEVSLWMKENDLDHSKWWKPTNMNQKFMFKHAEPNEFFVVIKDGKTAASVILQNNERNQSWKFIDKNNPKPALYIHWLTVNREFAGQGFSKILIEFASKEALKKNLKLLRLDTDADQPKLMNVYKNLGFELMGIGQEGDHKTAYYQKSVTA</sequence>
<dbReference type="InterPro" id="IPR000182">
    <property type="entry name" value="GNAT_dom"/>
</dbReference>
<protein>
    <submittedName>
        <fullName evidence="2">GCN5-related N-acetyltransferase</fullName>
    </submittedName>
</protein>
<dbReference type="AlphaFoldDB" id="A0A0G0HYY6"/>
<evidence type="ECO:0000313" key="3">
    <source>
        <dbReference type="Proteomes" id="UP000034366"/>
    </source>
</evidence>
<evidence type="ECO:0000313" key="2">
    <source>
        <dbReference type="EMBL" id="KKQ48298.1"/>
    </source>
</evidence>
<accession>A0A0G0HYY6</accession>
<dbReference type="SUPFAM" id="SSF55729">
    <property type="entry name" value="Acyl-CoA N-acyltransferases (Nat)"/>
    <property type="match status" value="1"/>
</dbReference>
<feature type="domain" description="N-acetyltransferase" evidence="1">
    <location>
        <begin position="9"/>
        <end position="164"/>
    </location>
</feature>
<evidence type="ECO:0000259" key="1">
    <source>
        <dbReference type="PROSITE" id="PS51186"/>
    </source>
</evidence>